<dbReference type="EMBL" id="WJHE01001604">
    <property type="protein sequence ID" value="MST35306.1"/>
    <property type="molecule type" value="Genomic_DNA"/>
</dbReference>
<dbReference type="InterPro" id="IPR027417">
    <property type="entry name" value="P-loop_NTPase"/>
</dbReference>
<dbReference type="NCBIfam" id="TIGR01128">
    <property type="entry name" value="holA"/>
    <property type="match status" value="1"/>
</dbReference>
<evidence type="ECO:0000259" key="9">
    <source>
        <dbReference type="Pfam" id="PF06144"/>
    </source>
</evidence>
<organism evidence="10 11">
    <name type="scientific">Acidiferrimicrobium australe</name>
    <dbReference type="NCBI Taxonomy" id="2664430"/>
    <lineage>
        <taxon>Bacteria</taxon>
        <taxon>Bacillati</taxon>
        <taxon>Actinomycetota</taxon>
        <taxon>Acidimicrobiia</taxon>
        <taxon>Acidimicrobiales</taxon>
        <taxon>Acidimicrobiaceae</taxon>
        <taxon>Acidiferrimicrobium</taxon>
    </lineage>
</organism>
<name>A0ABW9R137_9ACTN</name>
<dbReference type="SUPFAM" id="SSF52540">
    <property type="entry name" value="P-loop containing nucleoside triphosphate hydrolases"/>
    <property type="match status" value="1"/>
</dbReference>
<gene>
    <name evidence="10" type="primary">holA</name>
    <name evidence="10" type="ORF">GHK86_21570</name>
</gene>
<dbReference type="Gene3D" id="1.20.272.10">
    <property type="match status" value="1"/>
</dbReference>
<dbReference type="Gene3D" id="3.40.50.300">
    <property type="entry name" value="P-loop containing nucleotide triphosphate hydrolases"/>
    <property type="match status" value="1"/>
</dbReference>
<dbReference type="InterPro" id="IPR008921">
    <property type="entry name" value="DNA_pol3_clamp-load_cplx_C"/>
</dbReference>
<evidence type="ECO:0000256" key="6">
    <source>
        <dbReference type="ARBA" id="ARBA00022932"/>
    </source>
</evidence>
<accession>A0ABW9R137</accession>
<dbReference type="SUPFAM" id="SSF48019">
    <property type="entry name" value="post-AAA+ oligomerization domain-like"/>
    <property type="match status" value="1"/>
</dbReference>
<proteinExistence type="inferred from homology"/>
<dbReference type="EC" id="2.7.7.7" evidence="1"/>
<dbReference type="InterPro" id="IPR010372">
    <property type="entry name" value="DNA_pol3_delta_N"/>
</dbReference>
<evidence type="ECO:0000313" key="11">
    <source>
        <dbReference type="Proteomes" id="UP000437736"/>
    </source>
</evidence>
<evidence type="ECO:0000256" key="7">
    <source>
        <dbReference type="ARBA" id="ARBA00034754"/>
    </source>
</evidence>
<evidence type="ECO:0000256" key="8">
    <source>
        <dbReference type="ARBA" id="ARBA00049244"/>
    </source>
</evidence>
<comment type="similarity">
    <text evidence="7">Belongs to the DNA polymerase HolA subunit family.</text>
</comment>
<evidence type="ECO:0000256" key="1">
    <source>
        <dbReference type="ARBA" id="ARBA00012417"/>
    </source>
</evidence>
<evidence type="ECO:0000256" key="4">
    <source>
        <dbReference type="ARBA" id="ARBA00022695"/>
    </source>
</evidence>
<dbReference type="PANTHER" id="PTHR34388">
    <property type="entry name" value="DNA POLYMERASE III SUBUNIT DELTA"/>
    <property type="match status" value="1"/>
</dbReference>
<evidence type="ECO:0000256" key="3">
    <source>
        <dbReference type="ARBA" id="ARBA00022679"/>
    </source>
</evidence>
<feature type="domain" description="DNA polymerase III delta N-terminal" evidence="9">
    <location>
        <begin position="13"/>
        <end position="109"/>
    </location>
</feature>
<dbReference type="Pfam" id="PF06144">
    <property type="entry name" value="DNA_pol3_delta"/>
    <property type="match status" value="1"/>
</dbReference>
<comment type="caution">
    <text evidence="10">The sequence shown here is derived from an EMBL/GenBank/DDBJ whole genome shotgun (WGS) entry which is preliminary data.</text>
</comment>
<dbReference type="PANTHER" id="PTHR34388:SF1">
    <property type="entry name" value="DNA POLYMERASE III SUBUNIT DELTA"/>
    <property type="match status" value="1"/>
</dbReference>
<dbReference type="GO" id="GO:0003887">
    <property type="term" value="F:DNA-directed DNA polymerase activity"/>
    <property type="evidence" value="ECO:0007669"/>
    <property type="project" value="UniProtKB-EC"/>
</dbReference>
<reference evidence="10 11" key="1">
    <citation type="submission" date="2019-11" db="EMBL/GenBank/DDBJ databases">
        <title>Acidiferrimicrobium australis gen. nov., sp. nov., an acidophilic and obligately heterotrophic, member of the Actinobacteria that catalyses dissimilatory oxido- reduction of iron isolated from metal-rich acidic water in Chile.</title>
        <authorList>
            <person name="Gonzalez D."/>
            <person name="Huber K."/>
            <person name="Hedrich S."/>
            <person name="Rojas-Villalobos C."/>
            <person name="Quatrini R."/>
            <person name="Dinamarca M.A."/>
            <person name="Schwarz A."/>
            <person name="Canales C."/>
            <person name="Nancucheo I."/>
        </authorList>
    </citation>
    <scope>NUCLEOTIDE SEQUENCE [LARGE SCALE GENOMIC DNA]</scope>
    <source>
        <strain evidence="10 11">USS-CCA1</strain>
    </source>
</reference>
<keyword evidence="5" id="KW-0235">DNA replication</keyword>
<keyword evidence="11" id="KW-1185">Reference proteome</keyword>
<protein>
    <recommendedName>
        <fullName evidence="2">DNA polymerase III subunit delta</fullName>
        <ecNumber evidence="1">2.7.7.7</ecNumber>
    </recommendedName>
</protein>
<evidence type="ECO:0000313" key="10">
    <source>
        <dbReference type="EMBL" id="MST35306.1"/>
    </source>
</evidence>
<evidence type="ECO:0000256" key="5">
    <source>
        <dbReference type="ARBA" id="ARBA00022705"/>
    </source>
</evidence>
<comment type="catalytic activity">
    <reaction evidence="8">
        <text>DNA(n) + a 2'-deoxyribonucleoside 5'-triphosphate = DNA(n+1) + diphosphate</text>
        <dbReference type="Rhea" id="RHEA:22508"/>
        <dbReference type="Rhea" id="RHEA-COMP:17339"/>
        <dbReference type="Rhea" id="RHEA-COMP:17340"/>
        <dbReference type="ChEBI" id="CHEBI:33019"/>
        <dbReference type="ChEBI" id="CHEBI:61560"/>
        <dbReference type="ChEBI" id="CHEBI:173112"/>
        <dbReference type="EC" id="2.7.7.7"/>
    </reaction>
</comment>
<keyword evidence="4 10" id="KW-0548">Nucleotidyltransferase</keyword>
<keyword evidence="3 10" id="KW-0808">Transferase</keyword>
<sequence length="332" mass="34661">MNAPADRVAWLVDGDDPTLVSEAVRGLLDELVGDAERSLVVEEFSGDDVDLAAVADACQTAPFLADRRVVVVRDVGRFGTEELAPLLAYLESPVETTALVLGAGGGRLAPKLVAAVKAHGHVQSTAVGRDAKGWVHDRLTRSGLRLDPEAEARVTAHLGADLSRLPGLLEVLVSVHGQGARLGADDVAPYLGEAGSVAPWDLTDAIDAGATDRALEHLHRLLGAGERHPLVVLAVLHRHVGNLLRVDSPAITTEAAAAEALGIAKGRSTFPAKKALNARRRYGSGGVAQAVGLLADAELDLKGATELPGEAVLEILVARLCYLARAAGARRR</sequence>
<keyword evidence="6" id="KW-0239">DNA-directed DNA polymerase</keyword>
<evidence type="ECO:0000256" key="2">
    <source>
        <dbReference type="ARBA" id="ARBA00017703"/>
    </source>
</evidence>
<dbReference type="Proteomes" id="UP000437736">
    <property type="component" value="Unassembled WGS sequence"/>
</dbReference>
<dbReference type="InterPro" id="IPR005790">
    <property type="entry name" value="DNA_polIII_delta"/>
</dbReference>